<name>A0A3E0IFX0_9STAP</name>
<dbReference type="Proteomes" id="UP000597038">
    <property type="component" value="Unassembled WGS sequence"/>
</dbReference>
<protein>
    <submittedName>
        <fullName evidence="1">Competence protein ComK</fullName>
    </submittedName>
</protein>
<dbReference type="Proteomes" id="UP000256337">
    <property type="component" value="Unassembled WGS sequence"/>
</dbReference>
<accession>A0A3E0IFX0</accession>
<keyword evidence="6" id="KW-1185">Reference proteome</keyword>
<evidence type="ECO:0000313" key="1">
    <source>
        <dbReference type="EMBL" id="MBH9580199.1"/>
    </source>
</evidence>
<reference evidence="1 6" key="2">
    <citation type="submission" date="2020-12" db="EMBL/GenBank/DDBJ databases">
        <title>Genomic analysis of Staphylococcus felis from a cat with skin infection.</title>
        <authorList>
            <person name="Aslantas O."/>
            <person name="Keskin O."/>
            <person name="Buyukaltay K."/>
            <person name="Gullu Yucetepe A."/>
        </authorList>
    </citation>
    <scope>NUCLEOTIDE SEQUENCE [LARGE SCALE GENOMIC DNA]</scope>
    <source>
        <strain evidence="1 6">HARRANVET</strain>
    </source>
</reference>
<dbReference type="OrthoDB" id="2406444at2"/>
<dbReference type="EMBL" id="JAEDAQ010000002">
    <property type="protein sequence ID" value="MBH9580199.1"/>
    <property type="molecule type" value="Genomic_DNA"/>
</dbReference>
<proteinExistence type="predicted"/>
<dbReference type="GO" id="GO:0030420">
    <property type="term" value="P:establishment of competence for transformation"/>
    <property type="evidence" value="ECO:0007669"/>
    <property type="project" value="InterPro"/>
</dbReference>
<dbReference type="EMBL" id="QKYD01000162">
    <property type="protein sequence ID" value="REI19349.1"/>
    <property type="molecule type" value="Genomic_DNA"/>
</dbReference>
<dbReference type="InterPro" id="IPR010461">
    <property type="entry name" value="ComK"/>
</dbReference>
<evidence type="ECO:0000313" key="5">
    <source>
        <dbReference type="Proteomes" id="UP000256562"/>
    </source>
</evidence>
<evidence type="ECO:0000313" key="4">
    <source>
        <dbReference type="Proteomes" id="UP000256337"/>
    </source>
</evidence>
<evidence type="ECO:0000313" key="3">
    <source>
        <dbReference type="EMBL" id="REI19349.1"/>
    </source>
</evidence>
<dbReference type="AlphaFoldDB" id="A0A3E0IFX0"/>
<comment type="caution">
    <text evidence="2">The sequence shown here is derived from an EMBL/GenBank/DDBJ whole genome shotgun (WGS) entry which is preliminary data.</text>
</comment>
<dbReference type="EMBL" id="QKXQ01000023">
    <property type="protein sequence ID" value="REI01225.1"/>
    <property type="molecule type" value="Genomic_DNA"/>
</dbReference>
<evidence type="ECO:0000313" key="6">
    <source>
        <dbReference type="Proteomes" id="UP000597038"/>
    </source>
</evidence>
<dbReference type="Proteomes" id="UP000256562">
    <property type="component" value="Unassembled WGS sequence"/>
</dbReference>
<reference evidence="4 5" key="1">
    <citation type="journal article" date="2018" name="Vet. Microbiol.">
        <title>Characterisation of Staphylococcus felis isolated from cats using whole genome sequencing.</title>
        <authorList>
            <person name="Worthing K."/>
            <person name="Pang S."/>
            <person name="Trott D.J."/>
            <person name="Abraham S."/>
            <person name="Coombs G.W."/>
            <person name="Jordan D."/>
            <person name="McIntyre L."/>
            <person name="Davies M.R."/>
            <person name="Norris J."/>
        </authorList>
    </citation>
    <scope>NUCLEOTIDE SEQUENCE [LARGE SCALE GENOMIC DNA]</scope>
    <source>
        <strain evidence="3 4">F25</strain>
        <strain evidence="2 5">F9</strain>
    </source>
</reference>
<sequence>MKSNSNNIYENLLYIKTSESHTHRNTLQFYHYHMHSNLSIKDLLKQILLTYQKDLLTQQRIASELVQTHHLIPIFASKSIILCPLQSNRAPVQYFINMNHVISITSLKDKTKFHFKMNHTLIVPIPFTLCLNKWKAAHALSILVQN</sequence>
<gene>
    <name evidence="3" type="ORF">DOS76_11110</name>
    <name evidence="2" type="ORF">DOS83_00470</name>
    <name evidence="1" type="ORF">I9026_02320</name>
</gene>
<dbReference type="Pfam" id="PF06338">
    <property type="entry name" value="ComK"/>
    <property type="match status" value="1"/>
</dbReference>
<dbReference type="RefSeq" id="WP_115856704.1">
    <property type="nucleotide sequence ID" value="NZ_CAJUZQ010000009.1"/>
</dbReference>
<evidence type="ECO:0000313" key="2">
    <source>
        <dbReference type="EMBL" id="REI01225.1"/>
    </source>
</evidence>
<organism evidence="2 5">
    <name type="scientific">Staphylococcus felis</name>
    <dbReference type="NCBI Taxonomy" id="46127"/>
    <lineage>
        <taxon>Bacteria</taxon>
        <taxon>Bacillati</taxon>
        <taxon>Bacillota</taxon>
        <taxon>Bacilli</taxon>
        <taxon>Bacillales</taxon>
        <taxon>Staphylococcaceae</taxon>
        <taxon>Staphylococcus</taxon>
    </lineage>
</organism>